<sequence length="224" mass="23817">MTIRSIALVIGLCLPLAAWADPVRLLAFGDSLTAGYGLPAEDGLVPQLQGWLRGRGHDVEVLNAGVSGETTADGVGRIKQDLEKHAPDAVIVELGGNDLLRGTAPGKAARNLDFIMKQAGDGDRPLLLVGIALPDSDNPQGRTWAAIWPRLARVHDALLLENLYAPFFALPKPEMLTMLQPDKLHPSAAGVKAIVLELGPKVEDLIEQVEAQNAVQVPQSASLN</sequence>
<dbReference type="InterPro" id="IPR036514">
    <property type="entry name" value="SGNH_hydro_sf"/>
</dbReference>
<dbReference type="Gene3D" id="3.40.50.1110">
    <property type="entry name" value="SGNH hydrolase"/>
    <property type="match status" value="1"/>
</dbReference>
<dbReference type="InterPro" id="IPR013830">
    <property type="entry name" value="SGNH_hydro"/>
</dbReference>
<dbReference type="Pfam" id="PF13472">
    <property type="entry name" value="Lipase_GDSL_2"/>
    <property type="match status" value="1"/>
</dbReference>
<proteinExistence type="predicted"/>
<dbReference type="GO" id="GO:0004622">
    <property type="term" value="F:phosphatidylcholine lysophospholipase activity"/>
    <property type="evidence" value="ECO:0007669"/>
    <property type="project" value="TreeGrafter"/>
</dbReference>
<protein>
    <submittedName>
        <fullName evidence="2">Arylesterase</fullName>
    </submittedName>
</protein>
<dbReference type="GO" id="GO:0006629">
    <property type="term" value="P:lipid metabolic process"/>
    <property type="evidence" value="ECO:0007669"/>
    <property type="project" value="InterPro"/>
</dbReference>
<keyword evidence="3" id="KW-1185">Reference proteome</keyword>
<evidence type="ECO:0000313" key="3">
    <source>
        <dbReference type="Proteomes" id="UP000449846"/>
    </source>
</evidence>
<dbReference type="InterPro" id="IPR008265">
    <property type="entry name" value="Lipase_GDSL_AS"/>
</dbReference>
<feature type="domain" description="SGNH hydrolase-type esterase" evidence="1">
    <location>
        <begin position="27"/>
        <end position="192"/>
    </location>
</feature>
<reference evidence="2 3" key="1">
    <citation type="submission" date="2019-11" db="EMBL/GenBank/DDBJ databases">
        <authorList>
            <person name="Dong K."/>
        </authorList>
    </citation>
    <scope>NUCLEOTIDE SEQUENCE [LARGE SCALE GENOMIC DNA]</scope>
    <source>
        <strain evidence="2 3">NBRC 112902</strain>
    </source>
</reference>
<dbReference type="CDD" id="cd01822">
    <property type="entry name" value="Lysophospholipase_L1_like"/>
    <property type="match status" value="1"/>
</dbReference>
<dbReference type="PANTHER" id="PTHR30383:SF24">
    <property type="entry name" value="THIOESTERASE 1_PROTEASE 1_LYSOPHOSPHOLIPASE L1"/>
    <property type="match status" value="1"/>
</dbReference>
<dbReference type="PANTHER" id="PTHR30383">
    <property type="entry name" value="THIOESTERASE 1/PROTEASE 1/LYSOPHOSPHOLIPASE L1"/>
    <property type="match status" value="1"/>
</dbReference>
<dbReference type="EMBL" id="WMIG01000001">
    <property type="protein sequence ID" value="MTH58438.1"/>
    <property type="molecule type" value="Genomic_DNA"/>
</dbReference>
<dbReference type="SUPFAM" id="SSF52266">
    <property type="entry name" value="SGNH hydrolase"/>
    <property type="match status" value="1"/>
</dbReference>
<comment type="caution">
    <text evidence="2">The sequence shown here is derived from an EMBL/GenBank/DDBJ whole genome shotgun (WGS) entry which is preliminary data.</text>
</comment>
<evidence type="ECO:0000259" key="1">
    <source>
        <dbReference type="Pfam" id="PF13472"/>
    </source>
</evidence>
<gene>
    <name evidence="2" type="ORF">GL300_04345</name>
</gene>
<evidence type="ECO:0000313" key="2">
    <source>
        <dbReference type="EMBL" id="MTH58438.1"/>
    </source>
</evidence>
<dbReference type="RefSeq" id="WP_343042890.1">
    <property type="nucleotide sequence ID" value="NZ_JBHGCD010000001.1"/>
</dbReference>
<dbReference type="PROSITE" id="PS01098">
    <property type="entry name" value="LIPASE_GDSL_SER"/>
    <property type="match status" value="1"/>
</dbReference>
<dbReference type="InterPro" id="IPR051532">
    <property type="entry name" value="Ester_Hydrolysis_Enzymes"/>
</dbReference>
<organism evidence="2 3">
    <name type="scientific">Paracoccus litorisediminis</name>
    <dbReference type="NCBI Taxonomy" id="2006130"/>
    <lineage>
        <taxon>Bacteria</taxon>
        <taxon>Pseudomonadati</taxon>
        <taxon>Pseudomonadota</taxon>
        <taxon>Alphaproteobacteria</taxon>
        <taxon>Rhodobacterales</taxon>
        <taxon>Paracoccaceae</taxon>
        <taxon>Paracoccus</taxon>
    </lineage>
</organism>
<accession>A0A844HHK5</accession>
<name>A0A844HHK5_9RHOB</name>
<dbReference type="Proteomes" id="UP000449846">
    <property type="component" value="Unassembled WGS sequence"/>
</dbReference>
<dbReference type="AlphaFoldDB" id="A0A844HHK5"/>